<protein>
    <submittedName>
        <fullName evidence="4">Anti-sigma-K factor rskA</fullName>
    </submittedName>
</protein>
<feature type="domain" description="Anti-sigma K factor RskA C-terminal" evidence="3">
    <location>
        <begin position="90"/>
        <end position="241"/>
    </location>
</feature>
<dbReference type="Proteomes" id="UP000293874">
    <property type="component" value="Unassembled WGS sequence"/>
</dbReference>
<gene>
    <name evidence="4" type="ORF">EV199_3254</name>
</gene>
<sequence>MVVLGLAGQKEREEFEELCTRYPELVAARDAFEAKLEDIYMQHSSTIVLPVGLRQSLMEATLTTSHNQTKPTNVITMENANRPVRRTNWLAVASVILLIVAAYFAYQFHSQNESLKQANVELQKRADSTDAILQQIIAEQKVFKDSNVTVVSMEGTKIAPRSSANVYWDSINSSVYLVVKNMPKLPTDQQYQLWALIDGKPKDLGVFDADQDKVILKMTDTKKAEAFAITIEKKGGNPSPTLEKMQSLGKTKAPL</sequence>
<keyword evidence="2" id="KW-1133">Transmembrane helix</keyword>
<evidence type="ECO:0000313" key="4">
    <source>
        <dbReference type="EMBL" id="RZS71351.1"/>
    </source>
</evidence>
<evidence type="ECO:0000256" key="2">
    <source>
        <dbReference type="SAM" id="Phobius"/>
    </source>
</evidence>
<keyword evidence="2" id="KW-0812">Transmembrane</keyword>
<organism evidence="4 5">
    <name type="scientific">Pseudobacter ginsenosidimutans</name>
    <dbReference type="NCBI Taxonomy" id="661488"/>
    <lineage>
        <taxon>Bacteria</taxon>
        <taxon>Pseudomonadati</taxon>
        <taxon>Bacteroidota</taxon>
        <taxon>Chitinophagia</taxon>
        <taxon>Chitinophagales</taxon>
        <taxon>Chitinophagaceae</taxon>
        <taxon>Pseudobacter</taxon>
    </lineage>
</organism>
<evidence type="ECO:0000256" key="1">
    <source>
        <dbReference type="SAM" id="MobiDB-lite"/>
    </source>
</evidence>
<dbReference type="EMBL" id="SGXA01000002">
    <property type="protein sequence ID" value="RZS71351.1"/>
    <property type="molecule type" value="Genomic_DNA"/>
</dbReference>
<accession>A0A4V2F0U5</accession>
<dbReference type="GO" id="GO:0006417">
    <property type="term" value="P:regulation of translation"/>
    <property type="evidence" value="ECO:0007669"/>
    <property type="project" value="TreeGrafter"/>
</dbReference>
<dbReference type="InterPro" id="IPR018764">
    <property type="entry name" value="RskA_C"/>
</dbReference>
<keyword evidence="5" id="KW-1185">Reference proteome</keyword>
<dbReference type="GO" id="GO:0016989">
    <property type="term" value="F:sigma factor antagonist activity"/>
    <property type="evidence" value="ECO:0007669"/>
    <property type="project" value="TreeGrafter"/>
</dbReference>
<dbReference type="AlphaFoldDB" id="A0A4V2F0U5"/>
<dbReference type="InterPro" id="IPR051474">
    <property type="entry name" value="Anti-sigma-K/W_factor"/>
</dbReference>
<keyword evidence="2" id="KW-0472">Membrane</keyword>
<dbReference type="Pfam" id="PF10099">
    <property type="entry name" value="RskA_C"/>
    <property type="match status" value="1"/>
</dbReference>
<feature type="region of interest" description="Disordered" evidence="1">
    <location>
        <begin position="234"/>
        <end position="255"/>
    </location>
</feature>
<feature type="transmembrane region" description="Helical" evidence="2">
    <location>
        <begin position="87"/>
        <end position="106"/>
    </location>
</feature>
<dbReference type="PANTHER" id="PTHR37461">
    <property type="entry name" value="ANTI-SIGMA-K FACTOR RSKA"/>
    <property type="match status" value="1"/>
</dbReference>
<dbReference type="PANTHER" id="PTHR37461:SF1">
    <property type="entry name" value="ANTI-SIGMA-K FACTOR RSKA"/>
    <property type="match status" value="1"/>
</dbReference>
<evidence type="ECO:0000259" key="3">
    <source>
        <dbReference type="Pfam" id="PF10099"/>
    </source>
</evidence>
<comment type="caution">
    <text evidence="4">The sequence shown here is derived from an EMBL/GenBank/DDBJ whole genome shotgun (WGS) entry which is preliminary data.</text>
</comment>
<proteinExistence type="predicted"/>
<name>A0A4V2F0U5_9BACT</name>
<dbReference type="GO" id="GO:0005886">
    <property type="term" value="C:plasma membrane"/>
    <property type="evidence" value="ECO:0007669"/>
    <property type="project" value="InterPro"/>
</dbReference>
<evidence type="ECO:0000313" key="5">
    <source>
        <dbReference type="Proteomes" id="UP000293874"/>
    </source>
</evidence>
<reference evidence="4 5" key="1">
    <citation type="submission" date="2019-02" db="EMBL/GenBank/DDBJ databases">
        <title>Genomic Encyclopedia of Type Strains, Phase IV (KMG-IV): sequencing the most valuable type-strain genomes for metagenomic binning, comparative biology and taxonomic classification.</title>
        <authorList>
            <person name="Goeker M."/>
        </authorList>
    </citation>
    <scope>NUCLEOTIDE SEQUENCE [LARGE SCALE GENOMIC DNA]</scope>
    <source>
        <strain evidence="4 5">DSM 18116</strain>
    </source>
</reference>